<sequence length="326" mass="35662">MLNQNTSFCFDINIRIPDEKALTLLADPPQIVNIESDLVVILAALLCALICEVGLVCSGSMCLASSSYPSQAAANKGLKKKILKSFPKFTHASAAVVIAGRSIGMRRKGKITRQVFTSRVTSFLFQYKFSLPFFFLFDLPMKMLLSQRVHEIGADTCKVCCFTSTACTCRQPFGFSQGVATTGYYMHEHDHNNSSGSMGNVYVADSTQGEGNGLFRPVRVHIRGPIDGLAGIGRELHLCQQLHGLQLVLSFPVCLLGEHMERGYETELQGRLSGMSISAPSTSGIAVQMLESPEHAIGIEWENTNSSSISLDMKTPLNHFPPFRFG</sequence>
<evidence type="ECO:0000313" key="3">
    <source>
        <dbReference type="Proteomes" id="UP000008311"/>
    </source>
</evidence>
<accession>B9SUZ2</accession>
<organism evidence="2 3">
    <name type="scientific">Ricinus communis</name>
    <name type="common">Castor bean</name>
    <dbReference type="NCBI Taxonomy" id="3988"/>
    <lineage>
        <taxon>Eukaryota</taxon>
        <taxon>Viridiplantae</taxon>
        <taxon>Streptophyta</taxon>
        <taxon>Embryophyta</taxon>
        <taxon>Tracheophyta</taxon>
        <taxon>Spermatophyta</taxon>
        <taxon>Magnoliopsida</taxon>
        <taxon>eudicotyledons</taxon>
        <taxon>Gunneridae</taxon>
        <taxon>Pentapetalae</taxon>
        <taxon>rosids</taxon>
        <taxon>fabids</taxon>
        <taxon>Malpighiales</taxon>
        <taxon>Euphorbiaceae</taxon>
        <taxon>Acalyphoideae</taxon>
        <taxon>Acalypheae</taxon>
        <taxon>Ricinus</taxon>
    </lineage>
</organism>
<dbReference type="PANTHER" id="PTHR47369">
    <property type="entry name" value="BTB/POZ DOMAIN-CONTAINING PROTEIN"/>
    <property type="match status" value="1"/>
</dbReference>
<dbReference type="STRING" id="3988.B9SUZ2"/>
<dbReference type="eggNOG" id="ENOG502QUCE">
    <property type="taxonomic scope" value="Eukaryota"/>
</dbReference>
<feature type="transmembrane region" description="Helical" evidence="1">
    <location>
        <begin position="38"/>
        <end position="64"/>
    </location>
</feature>
<name>B9SUZ2_RICCO</name>
<dbReference type="EMBL" id="EQ974158">
    <property type="protein sequence ID" value="EEF32560.1"/>
    <property type="molecule type" value="Genomic_DNA"/>
</dbReference>
<dbReference type="PANTHER" id="PTHR47369:SF1">
    <property type="entry name" value="BTB_POZ DOMAIN-CONTAINING PROTEIN"/>
    <property type="match status" value="1"/>
</dbReference>
<gene>
    <name evidence="2" type="ORF">RCOM_0605860</name>
</gene>
<dbReference type="Proteomes" id="UP000008311">
    <property type="component" value="Unassembled WGS sequence"/>
</dbReference>
<keyword evidence="3" id="KW-1185">Reference proteome</keyword>
<proteinExistence type="predicted"/>
<dbReference type="InParanoid" id="B9SUZ2"/>
<feature type="transmembrane region" description="Helical" evidence="1">
    <location>
        <begin position="123"/>
        <end position="141"/>
    </location>
</feature>
<keyword evidence="1" id="KW-1133">Transmembrane helix</keyword>
<dbReference type="GO" id="GO:0000151">
    <property type="term" value="C:ubiquitin ligase complex"/>
    <property type="evidence" value="ECO:0000318"/>
    <property type="project" value="GO_Central"/>
</dbReference>
<evidence type="ECO:0000313" key="2">
    <source>
        <dbReference type="EMBL" id="EEF32560.1"/>
    </source>
</evidence>
<keyword evidence="1" id="KW-0472">Membrane</keyword>
<keyword evidence="1" id="KW-0812">Transmembrane</keyword>
<evidence type="ECO:0000256" key="1">
    <source>
        <dbReference type="SAM" id="Phobius"/>
    </source>
</evidence>
<reference evidence="3" key="1">
    <citation type="journal article" date="2010" name="Nat. Biotechnol.">
        <title>Draft genome sequence of the oilseed species Ricinus communis.</title>
        <authorList>
            <person name="Chan A.P."/>
            <person name="Crabtree J."/>
            <person name="Zhao Q."/>
            <person name="Lorenzi H."/>
            <person name="Orvis J."/>
            <person name="Puiu D."/>
            <person name="Melake-Berhan A."/>
            <person name="Jones K.M."/>
            <person name="Redman J."/>
            <person name="Chen G."/>
            <person name="Cahoon E.B."/>
            <person name="Gedil M."/>
            <person name="Stanke M."/>
            <person name="Haas B.J."/>
            <person name="Wortman J.R."/>
            <person name="Fraser-Liggett C.M."/>
            <person name="Ravel J."/>
            <person name="Rabinowicz P.D."/>
        </authorList>
    </citation>
    <scope>NUCLEOTIDE SEQUENCE [LARGE SCALE GENOMIC DNA]</scope>
    <source>
        <strain evidence="3">cv. Hale</strain>
    </source>
</reference>
<dbReference type="AlphaFoldDB" id="B9SUZ2"/>
<protein>
    <submittedName>
        <fullName evidence="2">Uncharacterized protein</fullName>
    </submittedName>
</protein>